<reference evidence="2 3" key="1">
    <citation type="submission" date="2018-11" db="EMBL/GenBank/DDBJ databases">
        <authorList>
            <consortium name="Pathogen Informatics"/>
        </authorList>
    </citation>
    <scope>NUCLEOTIDE SEQUENCE [LARGE SCALE GENOMIC DNA]</scope>
</reference>
<evidence type="ECO:0000259" key="1">
    <source>
        <dbReference type="Pfam" id="PF20654"/>
    </source>
</evidence>
<dbReference type="GO" id="GO:0006893">
    <property type="term" value="P:Golgi to plasma membrane transport"/>
    <property type="evidence" value="ECO:0007669"/>
    <property type="project" value="TreeGrafter"/>
</dbReference>
<dbReference type="Proteomes" id="UP000281553">
    <property type="component" value="Unassembled WGS sequence"/>
</dbReference>
<dbReference type="GO" id="GO:0005546">
    <property type="term" value="F:phosphatidylinositol-4,5-bisphosphate binding"/>
    <property type="evidence" value="ECO:0007669"/>
    <property type="project" value="TreeGrafter"/>
</dbReference>
<organism evidence="2 3">
    <name type="scientific">Dibothriocephalus latus</name>
    <name type="common">Fish tapeworm</name>
    <name type="synonym">Diphyllobothrium latum</name>
    <dbReference type="NCBI Taxonomy" id="60516"/>
    <lineage>
        <taxon>Eukaryota</taxon>
        <taxon>Metazoa</taxon>
        <taxon>Spiralia</taxon>
        <taxon>Lophotrochozoa</taxon>
        <taxon>Platyhelminthes</taxon>
        <taxon>Cestoda</taxon>
        <taxon>Eucestoda</taxon>
        <taxon>Diphyllobothriidea</taxon>
        <taxon>Diphyllobothriidae</taxon>
        <taxon>Dibothriocephalus</taxon>
    </lineage>
</organism>
<dbReference type="GO" id="GO:0005886">
    <property type="term" value="C:plasma membrane"/>
    <property type="evidence" value="ECO:0007669"/>
    <property type="project" value="TreeGrafter"/>
</dbReference>
<dbReference type="AlphaFoldDB" id="A0A3P7N0X9"/>
<keyword evidence="3" id="KW-1185">Reference proteome</keyword>
<evidence type="ECO:0000313" key="3">
    <source>
        <dbReference type="Proteomes" id="UP000281553"/>
    </source>
</evidence>
<dbReference type="InterPro" id="IPR048628">
    <property type="entry name" value="Sec3_C"/>
</dbReference>
<dbReference type="GO" id="GO:0000145">
    <property type="term" value="C:exocyst"/>
    <property type="evidence" value="ECO:0007669"/>
    <property type="project" value="TreeGrafter"/>
</dbReference>
<accession>A0A3P7N0X9</accession>
<dbReference type="OrthoDB" id="27109at2759"/>
<sequence>MQKILKEYPGKEVKKGLESLRRRVEKNLSEESNLFLVVWRSIQGEITRQCTYYEDLIKRCYADSGLALDFTISDLQNYFSEIAGAPKRHALGDVLRS</sequence>
<dbReference type="PANTHER" id="PTHR16092">
    <property type="entry name" value="SEC3/SYNTAXIN-RELATED"/>
    <property type="match status" value="1"/>
</dbReference>
<dbReference type="EMBL" id="UYRU01083176">
    <property type="protein sequence ID" value="VDN33070.1"/>
    <property type="molecule type" value="Genomic_DNA"/>
</dbReference>
<dbReference type="GO" id="GO:0006887">
    <property type="term" value="P:exocytosis"/>
    <property type="evidence" value="ECO:0007669"/>
    <property type="project" value="TreeGrafter"/>
</dbReference>
<proteinExistence type="predicted"/>
<name>A0A3P7N0X9_DIBLA</name>
<protein>
    <recommendedName>
        <fullName evidence="1">Exocyst complex component Sec3 C-terminal domain-containing protein</fullName>
    </recommendedName>
</protein>
<gene>
    <name evidence="2" type="ORF">DILT_LOCUS16145</name>
</gene>
<feature type="domain" description="Exocyst complex component Sec3 C-terminal" evidence="1">
    <location>
        <begin position="2"/>
        <end position="63"/>
    </location>
</feature>
<dbReference type="Pfam" id="PF20654">
    <property type="entry name" value="Sec3_C-term"/>
    <property type="match status" value="1"/>
</dbReference>
<dbReference type="PANTHER" id="PTHR16092:SF14">
    <property type="entry name" value="EXOCYST COMPLEX COMPONENT 1 ISOFORM X1"/>
    <property type="match status" value="1"/>
</dbReference>
<evidence type="ECO:0000313" key="2">
    <source>
        <dbReference type="EMBL" id="VDN33070.1"/>
    </source>
</evidence>